<reference evidence="3 4" key="2">
    <citation type="journal article" date="2015" name="Genome Announc.">
        <title>Complete Genome Sequence of Coriobacteriaceae Strain 68-1-3, a Novel Mucus-Degrading Isolate from the Swine Intestinal Tract.</title>
        <authorList>
            <person name="Looft T."/>
            <person name="Bayles D.O."/>
            <person name="Alt D.P."/>
            <person name="Stanton T.B."/>
        </authorList>
    </citation>
    <scope>NUCLEOTIDE SEQUENCE [LARGE SCALE GENOMIC DNA]</scope>
    <source>
        <strain evidence="3 4">68-1-3</strain>
    </source>
</reference>
<dbReference type="Proteomes" id="UP000031121">
    <property type="component" value="Chromosome"/>
</dbReference>
<dbReference type="OrthoDB" id="9803529at2"/>
<feature type="domain" description="SUF system FeS cluster assembly SufBD core" evidence="2">
    <location>
        <begin position="154"/>
        <end position="374"/>
    </location>
</feature>
<reference evidence="4" key="1">
    <citation type="submission" date="2014-08" db="EMBL/GenBank/DDBJ databases">
        <title>Coriobacteriaceae sp. complete genome.</title>
        <authorList>
            <person name="Looft T."/>
            <person name="Bayles D.O."/>
            <person name="Stanton T.B."/>
        </authorList>
    </citation>
    <scope>NUCLEOTIDE SEQUENCE [LARGE SCALE GENOMIC DNA]</scope>
    <source>
        <strain evidence="4">68-1-3</strain>
    </source>
</reference>
<dbReference type="InterPro" id="IPR055346">
    <property type="entry name" value="Fe-S_cluster_assembly_SufBD"/>
</dbReference>
<organism evidence="3 4">
    <name type="scientific">Berryella intestinalis</name>
    <dbReference type="NCBI Taxonomy" id="1531429"/>
    <lineage>
        <taxon>Bacteria</taxon>
        <taxon>Bacillati</taxon>
        <taxon>Actinomycetota</taxon>
        <taxon>Coriobacteriia</taxon>
        <taxon>Eggerthellales</taxon>
        <taxon>Eggerthellaceae</taxon>
        <taxon>Berryella</taxon>
    </lineage>
</organism>
<evidence type="ECO:0000259" key="2">
    <source>
        <dbReference type="Pfam" id="PF01458"/>
    </source>
</evidence>
<dbReference type="SUPFAM" id="SSF101960">
    <property type="entry name" value="Stabilizer of iron transporter SufD"/>
    <property type="match status" value="1"/>
</dbReference>
<gene>
    <name evidence="3" type="ORF">JI75_07435</name>
</gene>
<dbReference type="STRING" id="1531429.JI75_07435"/>
<dbReference type="HOGENOM" id="CLU_026231_2_1_11"/>
<dbReference type="EMBL" id="CP009302">
    <property type="protein sequence ID" value="AJC12518.1"/>
    <property type="molecule type" value="Genomic_DNA"/>
</dbReference>
<dbReference type="Pfam" id="PF01458">
    <property type="entry name" value="SUFBD_core"/>
    <property type="match status" value="1"/>
</dbReference>
<proteinExistence type="inferred from homology"/>
<evidence type="ECO:0000313" key="3">
    <source>
        <dbReference type="EMBL" id="AJC12518.1"/>
    </source>
</evidence>
<comment type="similarity">
    <text evidence="1">Belongs to the iron-sulfur cluster assembly SufBD family.</text>
</comment>
<dbReference type="InterPro" id="IPR000825">
    <property type="entry name" value="SUF_FeS_clus_asmbl_SufBD_core"/>
</dbReference>
<evidence type="ECO:0000256" key="1">
    <source>
        <dbReference type="ARBA" id="ARBA00043967"/>
    </source>
</evidence>
<name>A0A0A8B6R7_9ACTN</name>
<dbReference type="KEGG" id="cbac:JI75_07435"/>
<dbReference type="GO" id="GO:0016226">
    <property type="term" value="P:iron-sulfur cluster assembly"/>
    <property type="evidence" value="ECO:0007669"/>
    <property type="project" value="InterPro"/>
</dbReference>
<sequence>MDAYVLEQLNAMPAPTWHRLKMNSTDVEVPGNLEAVSDIVLEAAPEAFGEAGAFERAMDAAQEAWLAAHPVAERAPAAEGGFDSLALSAYQARAAALEDARDIRAAFETGMGEAGAKFLNTVAGDPVVIASAPNAETSATLRLSGVDGAVNACALDIVAAENSVVNLVVSVDSPVRGSGFVGTELRVFAHKGSQVNIVRTQTLDADWTDLDDMGLFADADARISIRETVLGAAKAYGGIGGDLRGDASSIDIDLRYLGHGDLERDFNYSLRHHGLKTECTIKANGVLAGSSKKVLRGTIDLVRGCKGSAGQENETVLLVDDGVTNLTVPVILCNEDDVSGNHGATIGHVRDEQMLYLACRGLSREAAEKMFVRAIMEQAALEAPDDATYRSVLRLGDAVVGNFSARLDKDGE</sequence>
<accession>A0A0A8B6R7</accession>
<dbReference type="InterPro" id="IPR037284">
    <property type="entry name" value="SUF_FeS_clus_asmbl_SufBD_sf"/>
</dbReference>
<dbReference type="RefSeq" id="WP_039689901.1">
    <property type="nucleotide sequence ID" value="NZ_CP009302.1"/>
</dbReference>
<dbReference type="PANTHER" id="PTHR30508">
    <property type="entry name" value="FES CLUSTER ASSEMBLY PROTEIN SUF"/>
    <property type="match status" value="1"/>
</dbReference>
<keyword evidence="4" id="KW-1185">Reference proteome</keyword>
<dbReference type="AlphaFoldDB" id="A0A0A8B6R7"/>
<evidence type="ECO:0000313" key="4">
    <source>
        <dbReference type="Proteomes" id="UP000031121"/>
    </source>
</evidence>
<protein>
    <recommendedName>
        <fullName evidence="2">SUF system FeS cluster assembly SufBD core domain-containing protein</fullName>
    </recommendedName>
</protein>
<dbReference type="PANTHER" id="PTHR30508:SF1">
    <property type="entry name" value="UPF0051 PROTEIN ABCI8, CHLOROPLASTIC-RELATED"/>
    <property type="match status" value="1"/>
</dbReference>